<dbReference type="InterPro" id="IPR003959">
    <property type="entry name" value="ATPase_AAA_core"/>
</dbReference>
<dbReference type="Gene3D" id="3.40.50.300">
    <property type="entry name" value="P-loop containing nucleotide triphosphate hydrolases"/>
    <property type="match status" value="1"/>
</dbReference>
<dbReference type="OrthoDB" id="9809379at2"/>
<dbReference type="SUPFAM" id="SSF52540">
    <property type="entry name" value="P-loop containing nucleoside triphosphate hydrolases"/>
    <property type="match status" value="1"/>
</dbReference>
<dbReference type="GO" id="GO:0016887">
    <property type="term" value="F:ATP hydrolysis activity"/>
    <property type="evidence" value="ECO:0007669"/>
    <property type="project" value="InterPro"/>
</dbReference>
<keyword evidence="1 4" id="KW-0547">Nucleotide-binding</keyword>
<protein>
    <submittedName>
        <fullName evidence="6">ATP-binding protein</fullName>
    </submittedName>
</protein>
<keyword evidence="3" id="KW-0175">Coiled coil</keyword>
<dbReference type="Pfam" id="PF17862">
    <property type="entry name" value="AAA_lid_3"/>
    <property type="match status" value="1"/>
</dbReference>
<dbReference type="InterPro" id="IPR050168">
    <property type="entry name" value="AAA_ATPase_domain"/>
</dbReference>
<dbReference type="SMART" id="SM00382">
    <property type="entry name" value="AAA"/>
    <property type="match status" value="1"/>
</dbReference>
<dbReference type="KEGG" id="saca:FFV09_14055"/>
<dbReference type="InterPro" id="IPR027417">
    <property type="entry name" value="P-loop_NTPase"/>
</dbReference>
<name>A0A4Y6UZB1_SACBS</name>
<dbReference type="EMBL" id="CP041217">
    <property type="protein sequence ID" value="QDH21868.1"/>
    <property type="molecule type" value="Genomic_DNA"/>
</dbReference>
<evidence type="ECO:0000256" key="3">
    <source>
        <dbReference type="ARBA" id="ARBA00023054"/>
    </source>
</evidence>
<dbReference type="AlphaFoldDB" id="A0A4Y6UZB1"/>
<keyword evidence="7" id="KW-1185">Reference proteome</keyword>
<evidence type="ECO:0000256" key="4">
    <source>
        <dbReference type="RuleBase" id="RU003651"/>
    </source>
</evidence>
<organism evidence="6 7">
    <name type="scientific">Saccharibacillus brassicae</name>
    <dbReference type="NCBI Taxonomy" id="2583377"/>
    <lineage>
        <taxon>Bacteria</taxon>
        <taxon>Bacillati</taxon>
        <taxon>Bacillota</taxon>
        <taxon>Bacilli</taxon>
        <taxon>Bacillales</taxon>
        <taxon>Paenibacillaceae</taxon>
        <taxon>Saccharibacillus</taxon>
    </lineage>
</organism>
<evidence type="ECO:0000313" key="6">
    <source>
        <dbReference type="EMBL" id="QDH21868.1"/>
    </source>
</evidence>
<proteinExistence type="inferred from homology"/>
<dbReference type="PROSITE" id="PS00674">
    <property type="entry name" value="AAA"/>
    <property type="match status" value="1"/>
</dbReference>
<comment type="similarity">
    <text evidence="4">Belongs to the AAA ATPase family.</text>
</comment>
<dbReference type="InterPro" id="IPR003593">
    <property type="entry name" value="AAA+_ATPase"/>
</dbReference>
<evidence type="ECO:0000313" key="7">
    <source>
        <dbReference type="Proteomes" id="UP000316968"/>
    </source>
</evidence>
<dbReference type="RefSeq" id="WP_141448412.1">
    <property type="nucleotide sequence ID" value="NZ_CP041217.1"/>
</dbReference>
<dbReference type="Gene3D" id="1.10.8.60">
    <property type="match status" value="1"/>
</dbReference>
<sequence>MDDDKEQRRKNLKVIQFDKNAEDLVEIEKPPVTFADVGGLEEVKKKIRMNFILPLQQPELFAAYGREAGGSLLLYGPPGCGKTFLARAIAGEIDASFLHLELQAILSMYIGGSEHNLHAIFEKARAEAPCVLFIDELDALGGSRHGMRQHHDRMLVNQLLVELDGLASFNENVFIVGATNTPWYLDSALRRPGRFNNLLFVTPPEEEERGTILKLKLHGKPADGINVRKLAESTPLFSGADLDQLVRDATELALERAMETGEIQPLAETDFRRVLKTRQASTLDWFATARNYATFSDTNGEYAQVLEFIKRHKIR</sequence>
<dbReference type="Pfam" id="PF00004">
    <property type="entry name" value="AAA"/>
    <property type="match status" value="1"/>
</dbReference>
<reference evidence="6 7" key="1">
    <citation type="submission" date="2019-06" db="EMBL/GenBank/DDBJ databases">
        <title>Saccharibacillus brassicae sp. nov., an endophytic bacterium isolated from Chinese cabbage seeds (Brassica pekinensis).</title>
        <authorList>
            <person name="Jiang L."/>
            <person name="Lee J."/>
            <person name="Kim S.W."/>
        </authorList>
    </citation>
    <scope>NUCLEOTIDE SEQUENCE [LARGE SCALE GENOMIC DNA]</scope>
    <source>
        <strain evidence="7">KCTC 43072 / ATSA2</strain>
    </source>
</reference>
<dbReference type="FunFam" id="3.40.50.300:FF:001025">
    <property type="entry name" value="ATPase family, AAA domain-containing 2B"/>
    <property type="match status" value="1"/>
</dbReference>
<dbReference type="GO" id="GO:0005524">
    <property type="term" value="F:ATP binding"/>
    <property type="evidence" value="ECO:0007669"/>
    <property type="project" value="UniProtKB-KW"/>
</dbReference>
<gene>
    <name evidence="6" type="ORF">FFV09_14055</name>
</gene>
<evidence type="ECO:0000259" key="5">
    <source>
        <dbReference type="SMART" id="SM00382"/>
    </source>
</evidence>
<evidence type="ECO:0000256" key="2">
    <source>
        <dbReference type="ARBA" id="ARBA00022840"/>
    </source>
</evidence>
<dbReference type="PANTHER" id="PTHR23077:SF171">
    <property type="entry name" value="NUCLEAR VALOSIN-CONTAINING PROTEIN-LIKE"/>
    <property type="match status" value="1"/>
</dbReference>
<keyword evidence="2 4" id="KW-0067">ATP-binding</keyword>
<dbReference type="Proteomes" id="UP000316968">
    <property type="component" value="Chromosome"/>
</dbReference>
<dbReference type="InterPro" id="IPR003960">
    <property type="entry name" value="ATPase_AAA_CS"/>
</dbReference>
<evidence type="ECO:0000256" key="1">
    <source>
        <dbReference type="ARBA" id="ARBA00022741"/>
    </source>
</evidence>
<dbReference type="InterPro" id="IPR041569">
    <property type="entry name" value="AAA_lid_3"/>
</dbReference>
<dbReference type="PANTHER" id="PTHR23077">
    <property type="entry name" value="AAA-FAMILY ATPASE"/>
    <property type="match status" value="1"/>
</dbReference>
<feature type="domain" description="AAA+ ATPase" evidence="5">
    <location>
        <begin position="68"/>
        <end position="205"/>
    </location>
</feature>
<accession>A0A4Y6UZB1</accession>